<organism evidence="1 2">
    <name type="scientific">Victivallis vadensis</name>
    <dbReference type="NCBI Taxonomy" id="172901"/>
    <lineage>
        <taxon>Bacteria</taxon>
        <taxon>Pseudomonadati</taxon>
        <taxon>Lentisphaerota</taxon>
        <taxon>Lentisphaeria</taxon>
        <taxon>Victivallales</taxon>
        <taxon>Victivallaceae</taxon>
        <taxon>Victivallis</taxon>
    </lineage>
</organism>
<evidence type="ECO:0000313" key="1">
    <source>
        <dbReference type="EMBL" id="PVY36089.1"/>
    </source>
</evidence>
<dbReference type="AlphaFoldDB" id="A0A2U1AI56"/>
<evidence type="ECO:0000313" key="2">
    <source>
        <dbReference type="Proteomes" id="UP000245959"/>
    </source>
</evidence>
<accession>A0A2U1AI56</accession>
<comment type="caution">
    <text evidence="1">The sequence shown here is derived from an EMBL/GenBank/DDBJ whole genome shotgun (WGS) entry which is preliminary data.</text>
</comment>
<proteinExistence type="predicted"/>
<sequence>MVEIALAMAIIAIGLSSILVLFPVGVNANKSAIADNNLADIAEYVMSHLRAGCSSEWYLHQQNASADKFFTQHMKTSLVDINNDTDAKVANNSLNLSDWTSLNSSSSTGATRLLRLNKPNVNGIFLFQQLTRLPDGTDIADFSTIIKVWLDQDFDLFYPDPYATTMYQELTAADASRLNLGDYAKAFCIELSWPAEVPYENREKRIFRFELFNESYEAK</sequence>
<dbReference type="Proteomes" id="UP000245959">
    <property type="component" value="Unassembled WGS sequence"/>
</dbReference>
<protein>
    <recommendedName>
        <fullName evidence="3">Prepilin-type N-terminal cleavage/methylation domain-containing protein</fullName>
    </recommendedName>
</protein>
<gene>
    <name evidence="1" type="ORF">C8D82_1364</name>
</gene>
<keyword evidence="2" id="KW-1185">Reference proteome</keyword>
<dbReference type="EMBL" id="QEKH01000036">
    <property type="protein sequence ID" value="PVY36089.1"/>
    <property type="molecule type" value="Genomic_DNA"/>
</dbReference>
<reference evidence="1 2" key="1">
    <citation type="submission" date="2018-04" db="EMBL/GenBank/DDBJ databases">
        <title>Genomic Encyclopedia of Type Strains, Phase IV (KMG-IV): sequencing the most valuable type-strain genomes for metagenomic binning, comparative biology and taxonomic classification.</title>
        <authorList>
            <person name="Goeker M."/>
        </authorList>
    </citation>
    <scope>NUCLEOTIDE SEQUENCE [LARGE SCALE GENOMIC DNA]</scope>
    <source>
        <strain evidence="1 2">DSM 14823</strain>
    </source>
</reference>
<name>A0A2U1AI56_9BACT</name>
<evidence type="ECO:0008006" key="3">
    <source>
        <dbReference type="Google" id="ProtNLM"/>
    </source>
</evidence>